<dbReference type="InterPro" id="IPR045280">
    <property type="entry name" value="TIFY-like"/>
</dbReference>
<feature type="compositionally biased region" description="Basic and acidic residues" evidence="1">
    <location>
        <begin position="171"/>
        <end position="186"/>
    </location>
</feature>
<evidence type="ECO:0000256" key="1">
    <source>
        <dbReference type="SAM" id="MobiDB-lite"/>
    </source>
</evidence>
<dbReference type="Pfam" id="PF00320">
    <property type="entry name" value="GATA"/>
    <property type="match status" value="1"/>
</dbReference>
<evidence type="ECO:0000313" key="4">
    <source>
        <dbReference type="Proteomes" id="UP000655225"/>
    </source>
</evidence>
<feature type="region of interest" description="Disordered" evidence="1">
    <location>
        <begin position="145"/>
        <end position="217"/>
    </location>
</feature>
<dbReference type="AlphaFoldDB" id="A0A834ZI00"/>
<dbReference type="CDD" id="cd00202">
    <property type="entry name" value="ZnF_GATA"/>
    <property type="match status" value="1"/>
</dbReference>
<feature type="region of interest" description="Disordered" evidence="1">
    <location>
        <begin position="253"/>
        <end position="275"/>
    </location>
</feature>
<dbReference type="EMBL" id="JABCRI010000005">
    <property type="protein sequence ID" value="KAF8406110.1"/>
    <property type="molecule type" value="Genomic_DNA"/>
</dbReference>
<proteinExistence type="predicted"/>
<dbReference type="GO" id="GO:0008270">
    <property type="term" value="F:zinc ion binding"/>
    <property type="evidence" value="ECO:0007669"/>
    <property type="project" value="InterPro"/>
</dbReference>
<dbReference type="Proteomes" id="UP000655225">
    <property type="component" value="Unassembled WGS sequence"/>
</dbReference>
<keyword evidence="4" id="KW-1185">Reference proteome</keyword>
<dbReference type="OrthoDB" id="2162994at2759"/>
<dbReference type="GO" id="GO:0006355">
    <property type="term" value="P:regulation of DNA-templated transcription"/>
    <property type="evidence" value="ECO:0007669"/>
    <property type="project" value="InterPro"/>
</dbReference>
<dbReference type="SUPFAM" id="SSF57716">
    <property type="entry name" value="Glucocorticoid receptor-like (DNA-binding domain)"/>
    <property type="match status" value="1"/>
</dbReference>
<dbReference type="InterPro" id="IPR000679">
    <property type="entry name" value="Znf_GATA"/>
</dbReference>
<protein>
    <recommendedName>
        <fullName evidence="2">GATA-type domain-containing protein</fullName>
    </recommendedName>
</protein>
<organism evidence="3 4">
    <name type="scientific">Tetracentron sinense</name>
    <name type="common">Spur-leaf</name>
    <dbReference type="NCBI Taxonomy" id="13715"/>
    <lineage>
        <taxon>Eukaryota</taxon>
        <taxon>Viridiplantae</taxon>
        <taxon>Streptophyta</taxon>
        <taxon>Embryophyta</taxon>
        <taxon>Tracheophyta</taxon>
        <taxon>Spermatophyta</taxon>
        <taxon>Magnoliopsida</taxon>
        <taxon>Trochodendrales</taxon>
        <taxon>Trochodendraceae</taxon>
        <taxon>Tetracentron</taxon>
    </lineage>
</organism>
<dbReference type="PANTHER" id="PTHR46125">
    <property type="entry name" value="GATA TRANSCRIPTION FACTOR 28"/>
    <property type="match status" value="1"/>
</dbReference>
<comment type="caution">
    <text evidence="3">The sequence shown here is derived from an EMBL/GenBank/DDBJ whole genome shotgun (WGS) entry which is preliminary data.</text>
</comment>
<evidence type="ECO:0000259" key="2">
    <source>
        <dbReference type="SMART" id="SM00401"/>
    </source>
</evidence>
<feature type="region of interest" description="Disordered" evidence="1">
    <location>
        <begin position="91"/>
        <end position="117"/>
    </location>
</feature>
<gene>
    <name evidence="3" type="ORF">HHK36_008190</name>
</gene>
<evidence type="ECO:0000313" key="3">
    <source>
        <dbReference type="EMBL" id="KAF8406110.1"/>
    </source>
</evidence>
<dbReference type="SMART" id="SM00401">
    <property type="entry name" value="ZnF_GATA"/>
    <property type="match status" value="1"/>
</dbReference>
<feature type="compositionally biased region" description="Polar residues" evidence="1">
    <location>
        <begin position="265"/>
        <end position="275"/>
    </location>
</feature>
<feature type="domain" description="GATA-type" evidence="2">
    <location>
        <begin position="98"/>
        <end position="145"/>
    </location>
</feature>
<sequence>MNETGETDCIVECGAENGGVRTEEEVNEDDCVGHGDGVVNGAGHGDAVNESDATYSIDIGWQHRKNGQFASRKGIYKEGLSADASWDPAQSCLQGDSTPRPETVEKSTPAMRRGPAGPRSLCNACGLMWANKGTLRDLTKAGRNISFDQSEPDTPVDIKPITMGTEIPSGNHDEQETPEDLFKAGTDETENPSVKPDEEDLQETAEDLTNPLPTGIENSSVNFEEQEILNEFANASQAEIEIPSYLDHQVKAIDPHMGSDGRGLNITSNGNDIEP</sequence>
<feature type="compositionally biased region" description="Acidic residues" evidence="1">
    <location>
        <begin position="197"/>
        <end position="206"/>
    </location>
</feature>
<dbReference type="OMA" id="EKTNEQF"/>
<dbReference type="InterPro" id="IPR013088">
    <property type="entry name" value="Znf_NHR/GATA"/>
</dbReference>
<dbReference type="PANTHER" id="PTHR46125:SF7">
    <property type="entry name" value="GATA TRANSCRIPTION FACTOR 19-LIKE ISOFORM X1"/>
    <property type="match status" value="1"/>
</dbReference>
<accession>A0A834ZI00</accession>
<name>A0A834ZI00_TETSI</name>
<reference evidence="3 4" key="1">
    <citation type="submission" date="2020-04" db="EMBL/GenBank/DDBJ databases">
        <title>Plant Genome Project.</title>
        <authorList>
            <person name="Zhang R.-G."/>
        </authorList>
    </citation>
    <scope>NUCLEOTIDE SEQUENCE [LARGE SCALE GENOMIC DNA]</scope>
    <source>
        <strain evidence="3">YNK0</strain>
        <tissue evidence="3">Leaf</tissue>
    </source>
</reference>
<dbReference type="Gene3D" id="3.30.50.10">
    <property type="entry name" value="Erythroid Transcription Factor GATA-1, subunit A"/>
    <property type="match status" value="1"/>
</dbReference>
<dbReference type="GO" id="GO:0043565">
    <property type="term" value="F:sequence-specific DNA binding"/>
    <property type="evidence" value="ECO:0007669"/>
    <property type="project" value="InterPro"/>
</dbReference>